<dbReference type="InterPro" id="IPR005162">
    <property type="entry name" value="Retrotrans_gag_dom"/>
</dbReference>
<feature type="domain" description="CCHC-type" evidence="13">
    <location>
        <begin position="309"/>
        <end position="324"/>
    </location>
</feature>
<evidence type="ECO:0000256" key="5">
    <source>
        <dbReference type="ARBA" id="ARBA00022750"/>
    </source>
</evidence>
<dbReference type="Pfam" id="PF08284">
    <property type="entry name" value="RVP_2"/>
    <property type="match status" value="1"/>
</dbReference>
<keyword evidence="11" id="KW-0862">Zinc</keyword>
<evidence type="ECO:0000259" key="13">
    <source>
        <dbReference type="PROSITE" id="PS50158"/>
    </source>
</evidence>
<dbReference type="AlphaFoldDB" id="A0A1S3EG48"/>
<evidence type="ECO:0000256" key="2">
    <source>
        <dbReference type="ARBA" id="ARBA00022679"/>
    </source>
</evidence>
<dbReference type="InterPro" id="IPR036875">
    <property type="entry name" value="Znf_CCHC_sf"/>
</dbReference>
<dbReference type="PANTHER" id="PTHR37984">
    <property type="entry name" value="PROTEIN CBG26694"/>
    <property type="match status" value="1"/>
</dbReference>
<protein>
    <submittedName>
        <fullName evidence="16">Uncharacterized protein LOC101495741</fullName>
    </submittedName>
</protein>
<dbReference type="Proteomes" id="UP000087171">
    <property type="component" value="Unplaced"/>
</dbReference>
<proteinExistence type="predicted"/>
<dbReference type="InterPro" id="IPR043128">
    <property type="entry name" value="Rev_trsase/Diguanyl_cyclase"/>
</dbReference>
<keyword evidence="1" id="KW-0645">Protease</keyword>
<name>A0A1S3EG48_CICAR</name>
<evidence type="ECO:0000313" key="16">
    <source>
        <dbReference type="RefSeq" id="XP_012574812.1"/>
    </source>
</evidence>
<keyword evidence="2" id="KW-0808">Transferase</keyword>
<dbReference type="InterPro" id="IPR001878">
    <property type="entry name" value="Znf_CCHC"/>
</dbReference>
<feature type="region of interest" description="Disordered" evidence="12">
    <location>
        <begin position="226"/>
        <end position="285"/>
    </location>
</feature>
<evidence type="ECO:0000256" key="4">
    <source>
        <dbReference type="ARBA" id="ARBA00022722"/>
    </source>
</evidence>
<evidence type="ECO:0000256" key="1">
    <source>
        <dbReference type="ARBA" id="ARBA00022670"/>
    </source>
</evidence>
<evidence type="ECO:0000256" key="12">
    <source>
        <dbReference type="SAM" id="MobiDB-lite"/>
    </source>
</evidence>
<keyword evidence="9" id="KW-0238">DNA-binding</keyword>
<gene>
    <name evidence="16" type="primary">LOC101495741</name>
</gene>
<feature type="region of interest" description="Disordered" evidence="12">
    <location>
        <begin position="30"/>
        <end position="71"/>
    </location>
</feature>
<dbReference type="Pfam" id="PF17919">
    <property type="entry name" value="RT_RNaseH_2"/>
    <property type="match status" value="1"/>
</dbReference>
<evidence type="ECO:0000256" key="3">
    <source>
        <dbReference type="ARBA" id="ARBA00022695"/>
    </source>
</evidence>
<evidence type="ECO:0000256" key="7">
    <source>
        <dbReference type="ARBA" id="ARBA00022801"/>
    </source>
</evidence>
<dbReference type="FunFam" id="3.30.70.270:FF:000026">
    <property type="entry name" value="Transposon Ty3-G Gag-Pol polyprotein"/>
    <property type="match status" value="1"/>
</dbReference>
<dbReference type="RefSeq" id="XP_012574812.1">
    <property type="nucleotide sequence ID" value="XM_012719358.1"/>
</dbReference>
<dbReference type="Gene3D" id="4.10.60.10">
    <property type="entry name" value="Zinc finger, CCHC-type"/>
    <property type="match status" value="1"/>
</dbReference>
<keyword evidence="10" id="KW-0511">Multifunctional enzyme</keyword>
<keyword evidence="8" id="KW-0695">RNA-directed DNA polymerase</keyword>
<dbReference type="GO" id="GO:0004519">
    <property type="term" value="F:endonuclease activity"/>
    <property type="evidence" value="ECO:0007669"/>
    <property type="project" value="UniProtKB-KW"/>
</dbReference>
<dbReference type="InterPro" id="IPR021109">
    <property type="entry name" value="Peptidase_aspartic_dom_sf"/>
</dbReference>
<evidence type="ECO:0000256" key="11">
    <source>
        <dbReference type="PROSITE-ProRule" id="PRU00047"/>
    </source>
</evidence>
<dbReference type="FunFam" id="3.10.10.10:FF:000007">
    <property type="entry name" value="Retrovirus-related Pol polyprotein from transposon 17.6-like Protein"/>
    <property type="match status" value="1"/>
</dbReference>
<dbReference type="InterPro" id="IPR000477">
    <property type="entry name" value="RT_dom"/>
</dbReference>
<feature type="domain" description="Reverse transcriptase" evidence="14">
    <location>
        <begin position="569"/>
        <end position="748"/>
    </location>
</feature>
<organism evidence="15 16">
    <name type="scientific">Cicer arietinum</name>
    <name type="common">Chickpea</name>
    <name type="synonym">Garbanzo</name>
    <dbReference type="NCBI Taxonomy" id="3827"/>
    <lineage>
        <taxon>Eukaryota</taxon>
        <taxon>Viridiplantae</taxon>
        <taxon>Streptophyta</taxon>
        <taxon>Embryophyta</taxon>
        <taxon>Tracheophyta</taxon>
        <taxon>Spermatophyta</taxon>
        <taxon>Magnoliopsida</taxon>
        <taxon>eudicotyledons</taxon>
        <taxon>Gunneridae</taxon>
        <taxon>Pentapetalae</taxon>
        <taxon>rosids</taxon>
        <taxon>fabids</taxon>
        <taxon>Fabales</taxon>
        <taxon>Fabaceae</taxon>
        <taxon>Papilionoideae</taxon>
        <taxon>50 kb inversion clade</taxon>
        <taxon>NPAAA clade</taxon>
        <taxon>Hologalegina</taxon>
        <taxon>IRL clade</taxon>
        <taxon>Cicereae</taxon>
        <taxon>Cicer</taxon>
    </lineage>
</organism>
<dbReference type="PROSITE" id="PS50158">
    <property type="entry name" value="ZF_CCHC"/>
    <property type="match status" value="2"/>
</dbReference>
<keyword evidence="7" id="KW-0378">Hydrolase</keyword>
<dbReference type="SUPFAM" id="SSF57756">
    <property type="entry name" value="Retrovirus zinc finger-like domains"/>
    <property type="match status" value="1"/>
</dbReference>
<evidence type="ECO:0000256" key="6">
    <source>
        <dbReference type="ARBA" id="ARBA00022759"/>
    </source>
</evidence>
<keyword evidence="15" id="KW-1185">Reference proteome</keyword>
<dbReference type="CDD" id="cd00303">
    <property type="entry name" value="retropepsin_like"/>
    <property type="match status" value="1"/>
</dbReference>
<dbReference type="PROSITE" id="PS50878">
    <property type="entry name" value="RT_POL"/>
    <property type="match status" value="1"/>
</dbReference>
<sequence length="912" mass="104582">MPPRRTPGASGTNEVGMNEMAQAMVQMATAIAAQNQREMRREEREERAAESRGLTDFRRHDPPKFHGDVDPEKADKWLREVEKIFEVIRCPPEVKVNYATYLLLSDAEYWWRSTKLMMEAAQEEINWESFQMKFLDKYFPVSARTKLGDDFLKIRQGSMTVGEYAAKFESLSRYFKFFRQTIDEDFMCHRFQDGLKYEIQDSVLPLGITRFQPLVEKCREVEAMKNRRLNRGGTGNHGGPTRPSNQNQGRSRPDQNPYRRPQGSDKGPYRPMTSISDDRQKTSESKPYCYRCGDPRHLANKCTLNGSVCFKCQKPRHLAMDCKEPKAEASLHATEVTHPTAQGRVYNINGQGTSRPNESFQGECEISGNILTVLFDSGATHSFISMDCVKLLELHVTTLLFDLSVTTAADNTLIANMACMHCPIVVLSRKFNVNLICLPLKNPDVILGMDWLSHHYILLDCGRKTVIFPDPELSKFLAAHEIKVALKEGDMEILSLTSMEVTRDVKIKDILVVRDFSDVFPIDVPGLPPVRETEFSIDLHPGTGPMSIAPYRISPSELTELKEQLEELMSKQFIRPSVSPWGAPVLLVKKKDGRSRLCVDYRQLNKATIKNRYPLPRINDLMDQLRGVVVFSKIDLKSGYHQIRVKTEDIPKTAFRTRYGHYKYLVMPFGVTNAPAIFMDYMNRIFHPFLDKFVVVFIGDILIYSKSREEHEEQLRQVLSVLREKQLYANQAKCEFWLEEVNFLGHVISNEGIVVDPGKVKAIVDWKQPKTVTHIKSFVGLAGYYRRFIEGFARIVSPLTQLTRKDQPFAWIEECEASFKLLKDRLTTSSVLTLPQPDEPYEVYCDASHQGLGSVLMQNKKAVAYASRQLKIHERNYPTHDLELAAIMFSLKIWRHHLYGSTFTIFSDHKSL</sequence>
<dbReference type="Gene3D" id="3.10.10.10">
    <property type="entry name" value="HIV Type 1 Reverse Transcriptase, subunit A, domain 1"/>
    <property type="match status" value="1"/>
</dbReference>
<evidence type="ECO:0000256" key="8">
    <source>
        <dbReference type="ARBA" id="ARBA00022918"/>
    </source>
</evidence>
<dbReference type="SMART" id="SM00343">
    <property type="entry name" value="ZnF_C2HC"/>
    <property type="match status" value="2"/>
</dbReference>
<dbReference type="Pfam" id="PF00078">
    <property type="entry name" value="RVT_1"/>
    <property type="match status" value="1"/>
</dbReference>
<dbReference type="GO" id="GO:0004190">
    <property type="term" value="F:aspartic-type endopeptidase activity"/>
    <property type="evidence" value="ECO:0007669"/>
    <property type="project" value="UniProtKB-KW"/>
</dbReference>
<keyword evidence="11" id="KW-0479">Metal-binding</keyword>
<dbReference type="InterPro" id="IPR043502">
    <property type="entry name" value="DNA/RNA_pol_sf"/>
</dbReference>
<dbReference type="Pfam" id="PF03732">
    <property type="entry name" value="Retrotrans_gag"/>
    <property type="match status" value="1"/>
</dbReference>
<reference evidence="16" key="1">
    <citation type="submission" date="2025-08" db="UniProtKB">
        <authorList>
            <consortium name="RefSeq"/>
        </authorList>
    </citation>
    <scope>IDENTIFICATION</scope>
    <source>
        <tissue evidence="16">Etiolated seedlings</tissue>
    </source>
</reference>
<dbReference type="OrthoDB" id="1411056at2759"/>
<dbReference type="GO" id="GO:0003677">
    <property type="term" value="F:DNA binding"/>
    <property type="evidence" value="ECO:0007669"/>
    <property type="project" value="UniProtKB-KW"/>
</dbReference>
<feature type="compositionally biased region" description="Basic and acidic residues" evidence="12">
    <location>
        <begin position="37"/>
        <end position="71"/>
    </location>
</feature>
<keyword evidence="6" id="KW-0255">Endonuclease</keyword>
<keyword evidence="4" id="KW-0540">Nuclease</keyword>
<dbReference type="GO" id="GO:0008270">
    <property type="term" value="F:zinc ion binding"/>
    <property type="evidence" value="ECO:0007669"/>
    <property type="project" value="UniProtKB-KW"/>
</dbReference>
<dbReference type="GO" id="GO:0006508">
    <property type="term" value="P:proteolysis"/>
    <property type="evidence" value="ECO:0007669"/>
    <property type="project" value="UniProtKB-KW"/>
</dbReference>
<accession>A0A1S3EG48</accession>
<dbReference type="PANTHER" id="PTHR37984:SF5">
    <property type="entry name" value="PROTEIN NYNRIN-LIKE"/>
    <property type="match status" value="1"/>
</dbReference>
<evidence type="ECO:0000256" key="9">
    <source>
        <dbReference type="ARBA" id="ARBA00023125"/>
    </source>
</evidence>
<dbReference type="STRING" id="3827.A0A1S3EG48"/>
<evidence type="ECO:0000259" key="14">
    <source>
        <dbReference type="PROSITE" id="PS50878"/>
    </source>
</evidence>
<keyword evidence="3" id="KW-0548">Nucleotidyltransferase</keyword>
<feature type="domain" description="CCHC-type" evidence="13">
    <location>
        <begin position="289"/>
        <end position="302"/>
    </location>
</feature>
<dbReference type="GO" id="GO:0003964">
    <property type="term" value="F:RNA-directed DNA polymerase activity"/>
    <property type="evidence" value="ECO:0007669"/>
    <property type="project" value="UniProtKB-KW"/>
</dbReference>
<dbReference type="CDD" id="cd01647">
    <property type="entry name" value="RT_LTR"/>
    <property type="match status" value="1"/>
</dbReference>
<keyword evidence="11" id="KW-0863">Zinc-finger</keyword>
<dbReference type="InterPro" id="IPR050951">
    <property type="entry name" value="Retrovirus_Pol_polyprotein"/>
</dbReference>
<evidence type="ECO:0000256" key="10">
    <source>
        <dbReference type="ARBA" id="ARBA00023268"/>
    </source>
</evidence>
<dbReference type="Gene3D" id="3.30.70.270">
    <property type="match status" value="2"/>
</dbReference>
<keyword evidence="5" id="KW-0064">Aspartyl protease</keyword>
<dbReference type="SUPFAM" id="SSF50630">
    <property type="entry name" value="Acid proteases"/>
    <property type="match status" value="1"/>
</dbReference>
<evidence type="ECO:0000313" key="15">
    <source>
        <dbReference type="Proteomes" id="UP000087171"/>
    </source>
</evidence>
<dbReference type="SUPFAM" id="SSF56672">
    <property type="entry name" value="DNA/RNA polymerases"/>
    <property type="match status" value="1"/>
</dbReference>
<dbReference type="InterPro" id="IPR041577">
    <property type="entry name" value="RT_RNaseH_2"/>
</dbReference>
<dbReference type="CDD" id="cd09274">
    <property type="entry name" value="RNase_HI_RT_Ty3"/>
    <property type="match status" value="1"/>
</dbReference>
<dbReference type="Gene3D" id="2.40.70.10">
    <property type="entry name" value="Acid Proteases"/>
    <property type="match status" value="1"/>
</dbReference>